<sequence>MACSLANFLLLALLFTSSSPFAIDTSEEDSREPDSTSDFDSHMSSESTEHRGGVVYSQHGANNGPPSNSRDAQQAGAEWAFGGDGIDRFGIEEPQGPAANEAAASVGAAAAAAAAAAGGGVGGGGGAGTAGVGGTAGDVARDSTGELQGGMATDTAGVGGGMTLDYTSHGAVGGAGGVAGGAGGAVGGAGGVAGGAGGDAGGAGGAVGGAGGAAGGAGGATGGTGDGAGGAGGAAAGAGGAAGGAGGDAGGAGGDAAGAGGDAAGAGGAAGGAGGAAGGAGDGAGGAGDGAGGAGGFVAGHGGHFGGAETMAGGAMGYGGAGPIVDDLGYGVDGGQTPGSHDGMGGAGAGIDAGHGADGGESLGLFDGLGGAGGGGAGIDSAFHGGGAQGHPHDGSGPHDLEAERAGMMMIVDGQMLTHAEGENAAGLAADAVSPPSPRLDSAPQTPAMAAAVNGSGKPHPHDSLPGIPALLSIEDNGYSKDITSQHEFYQDGIEFKTRPIHTELESSPAPEVGGPGNGAHTPHTGNTGADRDEPSVQPSTAAATLAVEAIEENVGEDTANHSHIQPTRALTTASNELEPSEEPEAETETVSHHHQQQQATSQAAASEQTQQNVPEPHREDAEEEVVTFLPAASSTRRAVKQTTSSGK</sequence>
<name>A0AAJ7U650_PETMA</name>
<feature type="compositionally biased region" description="Basic and acidic residues" evidence="1">
    <location>
        <begin position="39"/>
        <end position="52"/>
    </location>
</feature>
<feature type="region of interest" description="Disordered" evidence="1">
    <location>
        <begin position="24"/>
        <end position="74"/>
    </location>
</feature>
<feature type="region of interest" description="Disordered" evidence="1">
    <location>
        <begin position="428"/>
        <end position="464"/>
    </location>
</feature>
<feature type="compositionally biased region" description="Polar residues" evidence="1">
    <location>
        <begin position="633"/>
        <end position="648"/>
    </location>
</feature>
<accession>A0AAJ7U650</accession>
<feature type="compositionally biased region" description="Gly residues" evidence="1">
    <location>
        <begin position="380"/>
        <end position="389"/>
    </location>
</feature>
<evidence type="ECO:0000256" key="1">
    <source>
        <dbReference type="SAM" id="MobiDB-lite"/>
    </source>
</evidence>
<feature type="compositionally biased region" description="Polar residues" evidence="1">
    <location>
        <begin position="562"/>
        <end position="573"/>
    </location>
</feature>
<dbReference type="RefSeq" id="XP_032830561.1">
    <property type="nucleotide sequence ID" value="XM_032974670.1"/>
</dbReference>
<dbReference type="Proteomes" id="UP001318040">
    <property type="component" value="Chromosome 54"/>
</dbReference>
<feature type="compositionally biased region" description="Acidic residues" evidence="1">
    <location>
        <begin position="25"/>
        <end position="37"/>
    </location>
</feature>
<feature type="compositionally biased region" description="Acidic residues" evidence="1">
    <location>
        <begin position="579"/>
        <end position="588"/>
    </location>
</feature>
<dbReference type="AlphaFoldDB" id="A0AAJ7U650"/>
<reference evidence="4" key="1">
    <citation type="submission" date="2025-08" db="UniProtKB">
        <authorList>
            <consortium name="RefSeq"/>
        </authorList>
    </citation>
    <scope>IDENTIFICATION</scope>
    <source>
        <tissue evidence="4">Sperm</tissue>
    </source>
</reference>
<evidence type="ECO:0000313" key="4">
    <source>
        <dbReference type="RefSeq" id="XP_032830561.1"/>
    </source>
</evidence>
<feature type="compositionally biased region" description="Basic and acidic residues" evidence="1">
    <location>
        <begin position="391"/>
        <end position="401"/>
    </location>
</feature>
<organism evidence="3 4">
    <name type="scientific">Petromyzon marinus</name>
    <name type="common">Sea lamprey</name>
    <dbReference type="NCBI Taxonomy" id="7757"/>
    <lineage>
        <taxon>Eukaryota</taxon>
        <taxon>Metazoa</taxon>
        <taxon>Chordata</taxon>
        <taxon>Craniata</taxon>
        <taxon>Vertebrata</taxon>
        <taxon>Cyclostomata</taxon>
        <taxon>Hyperoartia</taxon>
        <taxon>Petromyzontiformes</taxon>
        <taxon>Petromyzontidae</taxon>
        <taxon>Petromyzon</taxon>
    </lineage>
</organism>
<feature type="signal peptide" evidence="2">
    <location>
        <begin position="1"/>
        <end position="20"/>
    </location>
</feature>
<evidence type="ECO:0000313" key="3">
    <source>
        <dbReference type="Proteomes" id="UP001318040"/>
    </source>
</evidence>
<feature type="compositionally biased region" description="Polar residues" evidence="1">
    <location>
        <begin position="59"/>
        <end position="72"/>
    </location>
</feature>
<protein>
    <submittedName>
        <fullName evidence="4">WAG22 antigen-like isoform X2</fullName>
    </submittedName>
</protein>
<feature type="region of interest" description="Disordered" evidence="1">
    <location>
        <begin position="505"/>
        <end position="648"/>
    </location>
</feature>
<keyword evidence="2" id="KW-0732">Signal</keyword>
<feature type="chain" id="PRO_5042469877" evidence="2">
    <location>
        <begin position="21"/>
        <end position="648"/>
    </location>
</feature>
<feature type="compositionally biased region" description="Low complexity" evidence="1">
    <location>
        <begin position="597"/>
        <end position="612"/>
    </location>
</feature>
<gene>
    <name evidence="4" type="primary">LOC116954179</name>
</gene>
<keyword evidence="3" id="KW-1185">Reference proteome</keyword>
<proteinExistence type="predicted"/>
<evidence type="ECO:0000256" key="2">
    <source>
        <dbReference type="SAM" id="SignalP"/>
    </source>
</evidence>
<feature type="region of interest" description="Disordered" evidence="1">
    <location>
        <begin position="380"/>
        <end position="401"/>
    </location>
</feature>